<keyword evidence="4" id="KW-1185">Reference proteome</keyword>
<evidence type="ECO:0000313" key="3">
    <source>
        <dbReference type="EnsemblMetazoa" id="XP_019853189.1"/>
    </source>
</evidence>
<reference evidence="4" key="1">
    <citation type="journal article" date="2010" name="Nature">
        <title>The Amphimedon queenslandica genome and the evolution of animal complexity.</title>
        <authorList>
            <person name="Srivastava M."/>
            <person name="Simakov O."/>
            <person name="Chapman J."/>
            <person name="Fahey B."/>
            <person name="Gauthier M.E."/>
            <person name="Mitros T."/>
            <person name="Richards G.S."/>
            <person name="Conaco C."/>
            <person name="Dacre M."/>
            <person name="Hellsten U."/>
            <person name="Larroux C."/>
            <person name="Putnam N.H."/>
            <person name="Stanke M."/>
            <person name="Adamska M."/>
            <person name="Darling A."/>
            <person name="Degnan S.M."/>
            <person name="Oakley T.H."/>
            <person name="Plachetzki D.C."/>
            <person name="Zhai Y."/>
            <person name="Adamski M."/>
            <person name="Calcino A."/>
            <person name="Cummins S.F."/>
            <person name="Goodstein D.M."/>
            <person name="Harris C."/>
            <person name="Jackson D.J."/>
            <person name="Leys S.P."/>
            <person name="Shu S."/>
            <person name="Woodcroft B.J."/>
            <person name="Vervoort M."/>
            <person name="Kosik K.S."/>
            <person name="Manning G."/>
            <person name="Degnan B.M."/>
            <person name="Rokhsar D.S."/>
        </authorList>
    </citation>
    <scope>NUCLEOTIDE SEQUENCE [LARGE SCALE GENOMIC DNA]</scope>
</reference>
<sequence>MATAGIYWCLVLTECLSLAVSTITSYEQSPPTACPGDKLVFACVTVTEGSVIWRLNGNNSQAALLANDSPPSTLGSFSLKVTQYNIATLEIVSTATSTSAPVSLNGTSIDCSGTGGASYQRRFISYGDVPESINNTTIDPINSNALIINWSASGSCIDNYTVTIISNSTFNESRTTNNTNITIDTLIIDTNTTITGLSPINEYYTVTIIPVNVIGYGPSVTVNVSITTTTSSITNIMMSTTEYITMQDKSSAMTALPTITETQLITTTETISSCPDTITSYEQSPPTACPGDKLVFTCVTVTEGSVIWRLNGNNSQAALLANDSPPSTLGSFSLKVTQYNIATLEIVSTATSTSAPVSLNGTSIDCSGNGGASYQRRFISYGDVPESIDNATIDPINISITTTTSSITNIMMSTTEHITMQDKSSAMTALPTITETQLITTTETISSCAD</sequence>
<protein>
    <recommendedName>
        <fullName evidence="2">Fibronectin type-III domain-containing protein</fullName>
    </recommendedName>
</protein>
<accession>A0AAN0J845</accession>
<dbReference type="Pfam" id="PF00041">
    <property type="entry name" value="fn3"/>
    <property type="match status" value="1"/>
</dbReference>
<feature type="domain" description="Fibronectin type-III" evidence="2">
    <location>
        <begin position="134"/>
        <end position="218"/>
    </location>
</feature>
<dbReference type="CDD" id="cd00063">
    <property type="entry name" value="FN3"/>
    <property type="match status" value="1"/>
</dbReference>
<dbReference type="KEGG" id="aqu:105313044"/>
<evidence type="ECO:0000313" key="4">
    <source>
        <dbReference type="Proteomes" id="UP000007879"/>
    </source>
</evidence>
<feature type="chain" id="PRO_5042954173" description="Fibronectin type-III domain-containing protein" evidence="1">
    <location>
        <begin position="22"/>
        <end position="450"/>
    </location>
</feature>
<organism evidence="3 4">
    <name type="scientific">Amphimedon queenslandica</name>
    <name type="common">Sponge</name>
    <dbReference type="NCBI Taxonomy" id="400682"/>
    <lineage>
        <taxon>Eukaryota</taxon>
        <taxon>Metazoa</taxon>
        <taxon>Porifera</taxon>
        <taxon>Demospongiae</taxon>
        <taxon>Heteroscleromorpha</taxon>
        <taxon>Haplosclerida</taxon>
        <taxon>Niphatidae</taxon>
        <taxon>Amphimedon</taxon>
    </lineage>
</organism>
<keyword evidence="1" id="KW-0732">Signal</keyword>
<dbReference type="InterPro" id="IPR036116">
    <property type="entry name" value="FN3_sf"/>
</dbReference>
<dbReference type="AlphaFoldDB" id="A0AAN0J845"/>
<evidence type="ECO:0000256" key="1">
    <source>
        <dbReference type="SAM" id="SignalP"/>
    </source>
</evidence>
<dbReference type="Proteomes" id="UP000007879">
    <property type="component" value="Unassembled WGS sequence"/>
</dbReference>
<evidence type="ECO:0000259" key="2">
    <source>
        <dbReference type="Pfam" id="PF00041"/>
    </source>
</evidence>
<name>A0AAN0J845_AMPQE</name>
<dbReference type="EnsemblMetazoa" id="XM_019997630.1">
    <property type="protein sequence ID" value="XP_019853189.1"/>
    <property type="gene ID" value="LOC105313044"/>
</dbReference>
<dbReference type="GeneID" id="105313044"/>
<feature type="signal peptide" evidence="1">
    <location>
        <begin position="1"/>
        <end position="21"/>
    </location>
</feature>
<dbReference type="RefSeq" id="XP_019853189.1">
    <property type="nucleotide sequence ID" value="XM_019997630.1"/>
</dbReference>
<dbReference type="SUPFAM" id="SSF49265">
    <property type="entry name" value="Fibronectin type III"/>
    <property type="match status" value="1"/>
</dbReference>
<dbReference type="InterPro" id="IPR013783">
    <property type="entry name" value="Ig-like_fold"/>
</dbReference>
<dbReference type="InterPro" id="IPR003961">
    <property type="entry name" value="FN3_dom"/>
</dbReference>
<reference evidence="3" key="2">
    <citation type="submission" date="2024-06" db="UniProtKB">
        <authorList>
            <consortium name="EnsemblMetazoa"/>
        </authorList>
    </citation>
    <scope>IDENTIFICATION</scope>
</reference>
<dbReference type="Gene3D" id="2.60.40.10">
    <property type="entry name" value="Immunoglobulins"/>
    <property type="match status" value="1"/>
</dbReference>
<proteinExistence type="predicted"/>